<accession>U9TXB6</accession>
<reference evidence="1" key="1">
    <citation type="submission" date="2013-07" db="EMBL/GenBank/DDBJ databases">
        <title>The genome of an arbuscular mycorrhizal fungus provides insights into the evolution of the oldest plant symbiosis.</title>
        <authorList>
            <consortium name="DOE Joint Genome Institute"/>
            <person name="Tisserant E."/>
            <person name="Malbreil M."/>
            <person name="Kuo A."/>
            <person name="Kohler A."/>
            <person name="Symeonidi A."/>
            <person name="Balestrini R."/>
            <person name="Charron P."/>
            <person name="Duensing N."/>
            <person name="Frei-dit-Frey N."/>
            <person name="Gianinazzi-Pearson V."/>
            <person name="Gilbert B."/>
            <person name="Handa Y."/>
            <person name="Hijri M."/>
            <person name="Kaul R."/>
            <person name="Kawaguchi M."/>
            <person name="Krajinski F."/>
            <person name="Lammers P."/>
            <person name="Lapierre D."/>
            <person name="Masclaux F.G."/>
            <person name="Murat C."/>
            <person name="Morin E."/>
            <person name="Ndikumana S."/>
            <person name="Pagni M."/>
            <person name="Petitpierre D."/>
            <person name="Requena N."/>
            <person name="Rosikiewicz P."/>
            <person name="Riley R."/>
            <person name="Saito K."/>
            <person name="San Clemente H."/>
            <person name="Shapiro H."/>
            <person name="van Tuinen D."/>
            <person name="Becard G."/>
            <person name="Bonfante P."/>
            <person name="Paszkowski U."/>
            <person name="Shachar-Hill Y."/>
            <person name="Young J.P."/>
            <person name="Sanders I.R."/>
            <person name="Henrissat B."/>
            <person name="Rensing S.A."/>
            <person name="Grigoriev I.V."/>
            <person name="Corradi N."/>
            <person name="Roux C."/>
            <person name="Martin F."/>
        </authorList>
    </citation>
    <scope>NUCLEOTIDE SEQUENCE</scope>
    <source>
        <strain evidence="1">DAOM 197198</strain>
    </source>
</reference>
<proteinExistence type="predicted"/>
<organism evidence="1">
    <name type="scientific">Rhizophagus irregularis (strain DAOM 181602 / DAOM 197198 / MUCL 43194)</name>
    <name type="common">Arbuscular mycorrhizal fungus</name>
    <name type="synonym">Glomus intraradices</name>
    <dbReference type="NCBI Taxonomy" id="747089"/>
    <lineage>
        <taxon>Eukaryota</taxon>
        <taxon>Fungi</taxon>
        <taxon>Fungi incertae sedis</taxon>
        <taxon>Mucoromycota</taxon>
        <taxon>Glomeromycotina</taxon>
        <taxon>Glomeromycetes</taxon>
        <taxon>Glomerales</taxon>
        <taxon>Glomeraceae</taxon>
        <taxon>Rhizophagus</taxon>
    </lineage>
</organism>
<dbReference type="EMBL" id="KI284604">
    <property type="protein sequence ID" value="ESA12755.1"/>
    <property type="molecule type" value="Genomic_DNA"/>
</dbReference>
<gene>
    <name evidence="1" type="ORF">GLOINDRAFT_26787</name>
</gene>
<name>U9TXB6_RHIID</name>
<dbReference type="HOGENOM" id="CLU_3125739_0_0_1"/>
<dbReference type="AlphaFoldDB" id="U9TXB6"/>
<sequence length="50" mass="5817">MYQLQFGWTSLNYWVPAPFWIGLLGLDQSGFNLDILSSFNFSSRFLGFSF</sequence>
<evidence type="ECO:0000313" key="1">
    <source>
        <dbReference type="EMBL" id="ESA12755.1"/>
    </source>
</evidence>
<protein>
    <submittedName>
        <fullName evidence="1">Uncharacterized protein</fullName>
    </submittedName>
</protein>